<evidence type="ECO:0000256" key="2">
    <source>
        <dbReference type="SAM" id="SignalP"/>
    </source>
</evidence>
<feature type="signal peptide" evidence="2">
    <location>
        <begin position="1"/>
        <end position="27"/>
    </location>
</feature>
<name>A0ABY7H8P8_9BACT</name>
<evidence type="ECO:0000313" key="3">
    <source>
        <dbReference type="EMBL" id="WAS95639.1"/>
    </source>
</evidence>
<organism evidence="3 4">
    <name type="scientific">Nannocystis punicea</name>
    <dbReference type="NCBI Taxonomy" id="2995304"/>
    <lineage>
        <taxon>Bacteria</taxon>
        <taxon>Pseudomonadati</taxon>
        <taxon>Myxococcota</taxon>
        <taxon>Polyangia</taxon>
        <taxon>Nannocystales</taxon>
        <taxon>Nannocystaceae</taxon>
        <taxon>Nannocystis</taxon>
    </lineage>
</organism>
<keyword evidence="2" id="KW-0732">Signal</keyword>
<feature type="region of interest" description="Disordered" evidence="1">
    <location>
        <begin position="31"/>
        <end position="105"/>
    </location>
</feature>
<feature type="compositionally biased region" description="Low complexity" evidence="1">
    <location>
        <begin position="46"/>
        <end position="85"/>
    </location>
</feature>
<dbReference type="RefSeq" id="WP_269037985.1">
    <property type="nucleotide sequence ID" value="NZ_CP114040.1"/>
</dbReference>
<sequence length="323" mass="32158">MHAPSIRSTGPRLLPSLALLAAALSLACKQPAGSTTGTDATGEPDGSTSRTSSTAPTGTATTGEPPGSTSTTAPGATSTAGAPTTDDLPSSTGATAGDATGNFVAMPDLPPPTACDAWNDTCPPGQKCQPGALPRGPGCVDIVQNPDQIGDPCDAGEPIDSCDKGAICLGQIGDGQCLALCEGTPDAATCADACSPCFVDALDTYGTCKALCDPRAPACLGGASCRTLTHAPYFFCIPNDASVPPGMPCMSEPACQQGSACIHKDFLPSCAGDFCCAPVCDQAGPDTCDAALPGTVCNPWPQWNPEFNEACLLDGLGLCGAPQ</sequence>
<feature type="chain" id="PRO_5046211666" description="Tryptophan synthase alpha chain" evidence="2">
    <location>
        <begin position="28"/>
        <end position="323"/>
    </location>
</feature>
<proteinExistence type="predicted"/>
<keyword evidence="4" id="KW-1185">Reference proteome</keyword>
<dbReference type="Proteomes" id="UP001164459">
    <property type="component" value="Chromosome"/>
</dbReference>
<reference evidence="3" key="1">
    <citation type="submission" date="2022-11" db="EMBL/GenBank/DDBJ databases">
        <title>Minimal conservation of predation-associated metabolite biosynthetic gene clusters underscores biosynthetic potential of Myxococcota including descriptions for ten novel species: Archangium lansinium sp. nov., Myxococcus landrumus sp. nov., Nannocystis bai.</title>
        <authorList>
            <person name="Ahearne A."/>
            <person name="Stevens C."/>
            <person name="Dowd S."/>
        </authorList>
    </citation>
    <scope>NUCLEOTIDE SEQUENCE</scope>
    <source>
        <strain evidence="3">Fl3</strain>
    </source>
</reference>
<evidence type="ECO:0008006" key="5">
    <source>
        <dbReference type="Google" id="ProtNLM"/>
    </source>
</evidence>
<evidence type="ECO:0000313" key="4">
    <source>
        <dbReference type="Proteomes" id="UP001164459"/>
    </source>
</evidence>
<accession>A0ABY7H8P8</accession>
<gene>
    <name evidence="3" type="ORF">O0S08_05705</name>
</gene>
<evidence type="ECO:0000256" key="1">
    <source>
        <dbReference type="SAM" id="MobiDB-lite"/>
    </source>
</evidence>
<dbReference type="EMBL" id="CP114040">
    <property type="protein sequence ID" value="WAS95639.1"/>
    <property type="molecule type" value="Genomic_DNA"/>
</dbReference>
<dbReference type="PROSITE" id="PS51257">
    <property type="entry name" value="PROKAR_LIPOPROTEIN"/>
    <property type="match status" value="1"/>
</dbReference>
<protein>
    <recommendedName>
        <fullName evidence="5">Tryptophan synthase alpha chain</fullName>
    </recommendedName>
</protein>